<evidence type="ECO:0000256" key="1">
    <source>
        <dbReference type="ARBA" id="ARBA00004651"/>
    </source>
</evidence>
<feature type="transmembrane region" description="Helical" evidence="7">
    <location>
        <begin position="280"/>
        <end position="299"/>
    </location>
</feature>
<dbReference type="AlphaFoldDB" id="A0A482PFT4"/>
<gene>
    <name evidence="8" type="ORF">E2R62_07410</name>
</gene>
<dbReference type="Pfam" id="PF01943">
    <property type="entry name" value="Polysacc_synt"/>
    <property type="match status" value="1"/>
</dbReference>
<evidence type="ECO:0000256" key="2">
    <source>
        <dbReference type="ARBA" id="ARBA00022475"/>
    </source>
</evidence>
<keyword evidence="4 7" id="KW-1133">Transmembrane helix</keyword>
<organism evidence="8">
    <name type="scientific">Citrobacter rodentium</name>
    <dbReference type="NCBI Taxonomy" id="67825"/>
    <lineage>
        <taxon>Bacteria</taxon>
        <taxon>Pseudomonadati</taxon>
        <taxon>Pseudomonadota</taxon>
        <taxon>Gammaproteobacteria</taxon>
        <taxon>Enterobacterales</taxon>
        <taxon>Enterobacteriaceae</taxon>
        <taxon>Citrobacter</taxon>
    </lineage>
</organism>
<feature type="transmembrane region" description="Helical" evidence="7">
    <location>
        <begin position="81"/>
        <end position="102"/>
    </location>
</feature>
<evidence type="ECO:0000256" key="6">
    <source>
        <dbReference type="ARBA" id="ARBA00049738"/>
    </source>
</evidence>
<dbReference type="EMBL" id="CP038008">
    <property type="protein sequence ID" value="QBY28693.1"/>
    <property type="molecule type" value="Genomic_DNA"/>
</dbReference>
<feature type="transmembrane region" description="Helical" evidence="7">
    <location>
        <begin position="108"/>
        <end position="130"/>
    </location>
</feature>
<dbReference type="RefSeq" id="WP_012906375.1">
    <property type="nucleotide sequence ID" value="NZ_CAJTBI010000007.1"/>
</dbReference>
<dbReference type="GO" id="GO:0005886">
    <property type="term" value="C:plasma membrane"/>
    <property type="evidence" value="ECO:0007669"/>
    <property type="project" value="UniProtKB-SubCell"/>
</dbReference>
<accession>A0A482PFT4</accession>
<evidence type="ECO:0000256" key="7">
    <source>
        <dbReference type="SAM" id="Phobius"/>
    </source>
</evidence>
<feature type="transmembrane region" description="Helical" evidence="7">
    <location>
        <begin position="373"/>
        <end position="396"/>
    </location>
</feature>
<feature type="transmembrane region" description="Helical" evidence="7">
    <location>
        <begin position="348"/>
        <end position="367"/>
    </location>
</feature>
<feature type="transmembrane region" description="Helical" evidence="7">
    <location>
        <begin position="7"/>
        <end position="27"/>
    </location>
</feature>
<feature type="transmembrane region" description="Helical" evidence="7">
    <location>
        <begin position="164"/>
        <end position="186"/>
    </location>
</feature>
<keyword evidence="5 7" id="KW-0472">Membrane</keyword>
<name>A0A482PFT4_CITRO</name>
<evidence type="ECO:0000256" key="5">
    <source>
        <dbReference type="ARBA" id="ARBA00023136"/>
    </source>
</evidence>
<comment type="subcellular location">
    <subcellularLocation>
        <location evidence="1">Cell membrane</location>
        <topology evidence="1">Multi-pass membrane protein</topology>
    </subcellularLocation>
</comment>
<proteinExistence type="predicted"/>
<dbReference type="InterPro" id="IPR002797">
    <property type="entry name" value="Polysacc_synth"/>
</dbReference>
<evidence type="ECO:0000256" key="4">
    <source>
        <dbReference type="ARBA" id="ARBA00022989"/>
    </source>
</evidence>
<feature type="transmembrane region" description="Helical" evidence="7">
    <location>
        <begin position="319"/>
        <end position="341"/>
    </location>
</feature>
<keyword evidence="3 7" id="KW-0812">Transmembrane</keyword>
<reference evidence="8" key="1">
    <citation type="submission" date="2019-03" db="EMBL/GenBank/DDBJ databases">
        <title>Complete genome sequence of enteropathogenic Citrobacter rodentium strain DBS100.</title>
        <authorList>
            <person name="Popov G."/>
            <person name="Fiebig A."/>
            <person name="Shideler S."/>
            <person name="Coombes B."/>
            <person name="Savchenko A."/>
        </authorList>
    </citation>
    <scope>NUCLEOTIDE SEQUENCE</scope>
    <source>
        <strain evidence="8">DBS100</strain>
    </source>
</reference>
<feature type="transmembrane region" description="Helical" evidence="7">
    <location>
        <begin position="39"/>
        <end position="60"/>
    </location>
</feature>
<protein>
    <recommendedName>
        <fullName evidence="6">Putative O-antigen transporter</fullName>
    </recommendedName>
</protein>
<keyword evidence="2" id="KW-1003">Cell membrane</keyword>
<sequence length="403" mass="45542">MRKNIFYLLLVQLSNYIFPLITLPYLVRTLGVDKFGYLMLGQALIQYFILMTDYGFNFSATKKIATSTSIDERNEVFTETLNAKIILVTLCLLLMLIIINIIPMFHSISTVCIILFIGVLGNIFFPVYLFQGMEKMKSIAWVTVLARTLMLLSVFMFVKDNNDINAAALAFSIALIVPGIISIYLIRKNHIAAYTGFSFPKAFIAIKASTPLFISQIAITFYTTFNSILIGHVFNARQVGIYSAADKLRGAVQSLFIPVQQVVFPRINAERANIKEKLKVYGGLFILFSLIICVSIFLIGDKIVILYFGNQYTESANLFKWMSVLIFIVSVAIVFSQWGMITLGKEKILTKIYIVGAILHCMYAPFFTKNFGLFGTLSSVILTELTITVFMGVFLYKIIKRHR</sequence>
<evidence type="ECO:0000313" key="8">
    <source>
        <dbReference type="EMBL" id="QBY28693.1"/>
    </source>
</evidence>
<evidence type="ECO:0000256" key="3">
    <source>
        <dbReference type="ARBA" id="ARBA00022692"/>
    </source>
</evidence>
<dbReference type="PANTHER" id="PTHR30250">
    <property type="entry name" value="PST FAMILY PREDICTED COLANIC ACID TRANSPORTER"/>
    <property type="match status" value="1"/>
</dbReference>
<dbReference type="PANTHER" id="PTHR30250:SF11">
    <property type="entry name" value="O-ANTIGEN TRANSPORTER-RELATED"/>
    <property type="match status" value="1"/>
</dbReference>
<dbReference type="InterPro" id="IPR050833">
    <property type="entry name" value="Poly_Biosynth_Transport"/>
</dbReference>
<dbReference type="CDD" id="cd13128">
    <property type="entry name" value="MATE_Wzx_like"/>
    <property type="match status" value="1"/>
</dbReference>
<dbReference type="OMA" id="RTQYLIP"/>